<keyword evidence="2" id="KW-1185">Reference proteome</keyword>
<evidence type="ECO:0000313" key="1">
    <source>
        <dbReference type="EMBL" id="KAF9062311.1"/>
    </source>
</evidence>
<reference evidence="1" key="1">
    <citation type="submission" date="2020-11" db="EMBL/GenBank/DDBJ databases">
        <authorList>
            <consortium name="DOE Joint Genome Institute"/>
            <person name="Ahrendt S."/>
            <person name="Riley R."/>
            <person name="Andreopoulos W."/>
            <person name="Labutti K."/>
            <person name="Pangilinan J."/>
            <person name="Ruiz-Duenas F.J."/>
            <person name="Barrasa J.M."/>
            <person name="Sanchez-Garcia M."/>
            <person name="Camarero S."/>
            <person name="Miyauchi S."/>
            <person name="Serrano A."/>
            <person name="Linde D."/>
            <person name="Babiker R."/>
            <person name="Drula E."/>
            <person name="Ayuso-Fernandez I."/>
            <person name="Pacheco R."/>
            <person name="Padilla G."/>
            <person name="Ferreira P."/>
            <person name="Barriuso J."/>
            <person name="Kellner H."/>
            <person name="Castanera R."/>
            <person name="Alfaro M."/>
            <person name="Ramirez L."/>
            <person name="Pisabarro A.G."/>
            <person name="Kuo A."/>
            <person name="Tritt A."/>
            <person name="Lipzen A."/>
            <person name="He G."/>
            <person name="Yan M."/>
            <person name="Ng V."/>
            <person name="Cullen D."/>
            <person name="Martin F."/>
            <person name="Rosso M.-N."/>
            <person name="Henrissat B."/>
            <person name="Hibbett D."/>
            <person name="Martinez A.T."/>
            <person name="Grigoriev I.V."/>
        </authorList>
    </citation>
    <scope>NUCLEOTIDE SEQUENCE</scope>
    <source>
        <strain evidence="1">AH 40177</strain>
    </source>
</reference>
<name>A0A9P5U0X5_9AGAR</name>
<dbReference type="Proteomes" id="UP000772434">
    <property type="component" value="Unassembled WGS sequence"/>
</dbReference>
<dbReference type="EMBL" id="JADNRY010000176">
    <property type="protein sequence ID" value="KAF9062311.1"/>
    <property type="molecule type" value="Genomic_DNA"/>
</dbReference>
<proteinExistence type="predicted"/>
<organism evidence="1 2">
    <name type="scientific">Rhodocollybia butyracea</name>
    <dbReference type="NCBI Taxonomy" id="206335"/>
    <lineage>
        <taxon>Eukaryota</taxon>
        <taxon>Fungi</taxon>
        <taxon>Dikarya</taxon>
        <taxon>Basidiomycota</taxon>
        <taxon>Agaricomycotina</taxon>
        <taxon>Agaricomycetes</taxon>
        <taxon>Agaricomycetidae</taxon>
        <taxon>Agaricales</taxon>
        <taxon>Marasmiineae</taxon>
        <taxon>Omphalotaceae</taxon>
        <taxon>Rhodocollybia</taxon>
    </lineage>
</organism>
<dbReference type="OrthoDB" id="3068357at2759"/>
<dbReference type="AlphaFoldDB" id="A0A9P5U0X5"/>
<comment type="caution">
    <text evidence="1">The sequence shown here is derived from an EMBL/GenBank/DDBJ whole genome shotgun (WGS) entry which is preliminary data.</text>
</comment>
<accession>A0A9P5U0X5</accession>
<sequence length="341" mass="39200">MSEIPASIHRFPRSIVRLPRTRTSTAAYVHDTGPPSARELLDRLRSLYLKHEIVSNEEHRRTVVDICHITEKILSENEKSSESIEEDGVLIRTFIPVIMNILSQTIECIYNNRPTLVGANSSRTRWLTGISRKKKKRNLKVLQIIALPFESCISSSDSDSLDDILVITSNISSVWFLLCDSVPVLGILKPVPAALTKICQAIQTLRSNRKLAEEMLCIVRDDIRMVARKVQRNPTYVEEEFRRDVQDYFSKLQAIILWILKGRRTTFFNSSRDKSELDTLRCQVRDARNQFKIYADNTQERIALDTFFTVRAGFEQTHREIAGMQLRITALVSNVRCLFST</sequence>
<gene>
    <name evidence="1" type="ORF">BDP27DRAFT_1336855</name>
</gene>
<evidence type="ECO:0000313" key="2">
    <source>
        <dbReference type="Proteomes" id="UP000772434"/>
    </source>
</evidence>
<protein>
    <submittedName>
        <fullName evidence="1">Uncharacterized protein</fullName>
    </submittedName>
</protein>